<evidence type="ECO:0000256" key="4">
    <source>
        <dbReference type="ARBA" id="ARBA00023268"/>
    </source>
</evidence>
<dbReference type="Proteomes" id="UP000019854">
    <property type="component" value="Unassembled WGS sequence"/>
</dbReference>
<dbReference type="SUPFAM" id="SSF47336">
    <property type="entry name" value="ACP-like"/>
    <property type="match status" value="1"/>
</dbReference>
<accession>A0A829PSS5</accession>
<dbReference type="PANTHER" id="PTHR43775:SF37">
    <property type="entry name" value="SI:DKEY-61P9.11"/>
    <property type="match status" value="1"/>
</dbReference>
<dbReference type="GO" id="GO:0071770">
    <property type="term" value="P:DIM/DIP cell wall layer assembly"/>
    <property type="evidence" value="ECO:0007669"/>
    <property type="project" value="TreeGrafter"/>
</dbReference>
<dbReference type="InterPro" id="IPR057326">
    <property type="entry name" value="KR_dom"/>
</dbReference>
<evidence type="ECO:0000313" key="7">
    <source>
        <dbReference type="Proteomes" id="UP000019854"/>
    </source>
</evidence>
<dbReference type="Gene3D" id="3.90.180.10">
    <property type="entry name" value="Medium-chain alcohol dehydrogenases, catalytic domain"/>
    <property type="match status" value="1"/>
</dbReference>
<dbReference type="GO" id="GO:0031177">
    <property type="term" value="F:phosphopantetheine binding"/>
    <property type="evidence" value="ECO:0007669"/>
    <property type="project" value="InterPro"/>
</dbReference>
<evidence type="ECO:0000256" key="1">
    <source>
        <dbReference type="ARBA" id="ARBA00022450"/>
    </source>
</evidence>
<dbReference type="Pfam" id="PF13602">
    <property type="entry name" value="ADH_zinc_N_2"/>
    <property type="match status" value="1"/>
</dbReference>
<dbReference type="InterPro" id="IPR036291">
    <property type="entry name" value="NAD(P)-bd_dom_sf"/>
</dbReference>
<proteinExistence type="predicted"/>
<dbReference type="GO" id="GO:0005737">
    <property type="term" value="C:cytoplasm"/>
    <property type="evidence" value="ECO:0007669"/>
    <property type="project" value="TreeGrafter"/>
</dbReference>
<name>A0A829PSS5_9MYCO</name>
<keyword evidence="3" id="KW-0521">NADP</keyword>
<comment type="caution">
    <text evidence="6">The sequence shown here is derived from an EMBL/GenBank/DDBJ whole genome shotgun (WGS) entry which is preliminary data.</text>
</comment>
<dbReference type="InterPro" id="IPR036736">
    <property type="entry name" value="ACP-like_sf"/>
</dbReference>
<keyword evidence="2" id="KW-0597">Phosphoprotein</keyword>
<evidence type="ECO:0000256" key="2">
    <source>
        <dbReference type="ARBA" id="ARBA00022553"/>
    </source>
</evidence>
<dbReference type="GO" id="GO:0005886">
    <property type="term" value="C:plasma membrane"/>
    <property type="evidence" value="ECO:0007669"/>
    <property type="project" value="TreeGrafter"/>
</dbReference>
<feature type="domain" description="Carrier" evidence="5">
    <location>
        <begin position="383"/>
        <end position="458"/>
    </location>
</feature>
<dbReference type="PANTHER" id="PTHR43775">
    <property type="entry name" value="FATTY ACID SYNTHASE"/>
    <property type="match status" value="1"/>
</dbReference>
<gene>
    <name evidence="6" type="ORF">L829_3775</name>
</gene>
<dbReference type="GO" id="GO:0006633">
    <property type="term" value="P:fatty acid biosynthetic process"/>
    <property type="evidence" value="ECO:0007669"/>
    <property type="project" value="TreeGrafter"/>
</dbReference>
<dbReference type="GO" id="GO:0004312">
    <property type="term" value="F:fatty acid synthase activity"/>
    <property type="evidence" value="ECO:0007669"/>
    <property type="project" value="TreeGrafter"/>
</dbReference>
<dbReference type="InterPro" id="IPR013968">
    <property type="entry name" value="PKS_KR"/>
</dbReference>
<keyword evidence="1" id="KW-0596">Phosphopantetheine</keyword>
<dbReference type="InterPro" id="IPR020806">
    <property type="entry name" value="PKS_PP-bd"/>
</dbReference>
<evidence type="ECO:0000256" key="3">
    <source>
        <dbReference type="ARBA" id="ARBA00022857"/>
    </source>
</evidence>
<sequence length="465" mass="50121">MELLTFGGRFIEIGKRDIYGDTRLGLFPFRRNLSFHAVDLVLVAKTRPEAIYRTLTALYGQMAEGVLPLPEISPSPLQEAAESIRVMGAAGHTGKLVLDLPKAGEVSAVIPPSHAPAFRRDGAYVVTGGLGGLGLFLARKLAAAGVGRIILNGRSAPKPEALAAIERIRQGGTEIDVALGDIAEPDTAQRLVAAATETGKPVRGVLHAAALVHDATLANITDELIDRGDWRPKVHGAWNLHEATADQPLDWFCSFSSIAALVGSPGQGAYAAANSWLDGFTHWRRAQGLPATVIAWGAWSEIGQGTHLAQNAEAAILPDEGAYAFDTVLRHNRAYTAYAPMAGISWLADFVERSPFAQAFRDAGQNQTETNKFLDELRALPREEWPTRLRKLVAEQVGLVLRRSIDPDRSLPDYGLDSLGNLEIRTRIQADTGVRIGPADVSTVRSLAAHIYDRLAEQESEVASS</sequence>
<evidence type="ECO:0000313" key="6">
    <source>
        <dbReference type="EMBL" id="ETZ90193.1"/>
    </source>
</evidence>
<evidence type="ECO:0000259" key="5">
    <source>
        <dbReference type="PROSITE" id="PS50075"/>
    </source>
</evidence>
<dbReference type="Gene3D" id="3.40.50.720">
    <property type="entry name" value="NAD(P)-binding Rossmann-like Domain"/>
    <property type="match status" value="2"/>
</dbReference>
<dbReference type="AlphaFoldDB" id="A0A829PSS5"/>
<dbReference type="Gene3D" id="1.10.1200.10">
    <property type="entry name" value="ACP-like"/>
    <property type="match status" value="1"/>
</dbReference>
<dbReference type="InterPro" id="IPR009081">
    <property type="entry name" value="PP-bd_ACP"/>
</dbReference>
<dbReference type="SMART" id="SM00823">
    <property type="entry name" value="PKS_PP"/>
    <property type="match status" value="1"/>
</dbReference>
<dbReference type="EMBL" id="JAOX01000001">
    <property type="protein sequence ID" value="ETZ90193.1"/>
    <property type="molecule type" value="Genomic_DNA"/>
</dbReference>
<organism evidence="6 7">
    <name type="scientific">Mycobacteroides abscessus MAB_030201_1075</name>
    <dbReference type="NCBI Taxonomy" id="1335410"/>
    <lineage>
        <taxon>Bacteria</taxon>
        <taxon>Bacillati</taxon>
        <taxon>Actinomycetota</taxon>
        <taxon>Actinomycetes</taxon>
        <taxon>Mycobacteriales</taxon>
        <taxon>Mycobacteriaceae</taxon>
        <taxon>Mycobacteroides</taxon>
        <taxon>Mycobacteroides abscessus</taxon>
    </lineage>
</organism>
<dbReference type="SMART" id="SM00822">
    <property type="entry name" value="PKS_KR"/>
    <property type="match status" value="1"/>
</dbReference>
<dbReference type="SUPFAM" id="SSF51735">
    <property type="entry name" value="NAD(P)-binding Rossmann-fold domains"/>
    <property type="match status" value="1"/>
</dbReference>
<dbReference type="Pfam" id="PF08659">
    <property type="entry name" value="KR"/>
    <property type="match status" value="1"/>
</dbReference>
<protein>
    <submittedName>
        <fullName evidence="6">Short chain dehydrogenase family protein</fullName>
    </submittedName>
</protein>
<keyword evidence="4" id="KW-0511">Multifunctional enzyme</keyword>
<reference evidence="6 7" key="1">
    <citation type="submission" date="2014-01" db="EMBL/GenBank/DDBJ databases">
        <authorList>
            <person name="Zelazny A."/>
            <person name="Olivier K."/>
            <person name="Sampaio E.P."/>
            <person name="Holland S.M."/>
            <person name="Tallon L.J."/>
            <person name="Sadzewicz L.K."/>
            <person name="Sengamalay N."/>
            <person name="Fraser C.M."/>
            <person name="Hine E."/>
            <person name="Shefchek K.A."/>
            <person name="Das S.P."/>
            <person name="Shallom S.J."/>
            <person name="Agrawal S."/>
            <person name="Tettelin H."/>
        </authorList>
    </citation>
    <scope>NUCLEOTIDE SEQUENCE [LARGE SCALE GENOMIC DNA]</scope>
    <source>
        <strain evidence="6 7">MAB_030201_1075</strain>
    </source>
</reference>
<dbReference type="Pfam" id="PF00550">
    <property type="entry name" value="PP-binding"/>
    <property type="match status" value="1"/>
</dbReference>
<dbReference type="PROSITE" id="PS50075">
    <property type="entry name" value="CARRIER"/>
    <property type="match status" value="1"/>
</dbReference>
<dbReference type="InterPro" id="IPR050091">
    <property type="entry name" value="PKS_NRPS_Biosynth_Enz"/>
</dbReference>